<accession>A0ABP1GGK1</accession>
<dbReference type="InterPro" id="IPR050508">
    <property type="entry name" value="Methyltransf_Superfamily"/>
</dbReference>
<dbReference type="InterPro" id="IPR029063">
    <property type="entry name" value="SAM-dependent_MTases_sf"/>
</dbReference>
<dbReference type="SUPFAM" id="SSF53335">
    <property type="entry name" value="S-adenosyl-L-methionine-dependent methyltransferases"/>
    <property type="match status" value="1"/>
</dbReference>
<keyword evidence="4" id="KW-1185">Reference proteome</keyword>
<dbReference type="Pfam" id="PF08241">
    <property type="entry name" value="Methyltransf_11"/>
    <property type="match status" value="1"/>
</dbReference>
<evidence type="ECO:0000313" key="4">
    <source>
        <dbReference type="Proteomes" id="UP001497392"/>
    </source>
</evidence>
<evidence type="ECO:0000313" key="3">
    <source>
        <dbReference type="EMBL" id="CAL5229403.1"/>
    </source>
</evidence>
<dbReference type="InterPro" id="IPR013216">
    <property type="entry name" value="Methyltransf_11"/>
</dbReference>
<gene>
    <name evidence="3" type="primary">g12721</name>
    <name evidence="3" type="ORF">VP750_LOCUS11309</name>
</gene>
<dbReference type="CDD" id="cd02440">
    <property type="entry name" value="AdoMet_MTases"/>
    <property type="match status" value="1"/>
</dbReference>
<reference evidence="3 4" key="1">
    <citation type="submission" date="2024-06" db="EMBL/GenBank/DDBJ databases">
        <authorList>
            <person name="Kraege A."/>
            <person name="Thomma B."/>
        </authorList>
    </citation>
    <scope>NUCLEOTIDE SEQUENCE [LARGE SCALE GENOMIC DNA]</scope>
</reference>
<dbReference type="PANTHER" id="PTHR42912:SF96">
    <property type="entry name" value="METHYLTRANSFERASE DOMAIN-CONTAINING PROTEIN"/>
    <property type="match status" value="1"/>
</dbReference>
<dbReference type="Proteomes" id="UP001497392">
    <property type="component" value="Unassembled WGS sequence"/>
</dbReference>
<proteinExistence type="predicted"/>
<comment type="caution">
    <text evidence="3">The sequence shown here is derived from an EMBL/GenBank/DDBJ whole genome shotgun (WGS) entry which is preliminary data.</text>
</comment>
<feature type="chain" id="PRO_5045081591" evidence="1">
    <location>
        <begin position="32"/>
        <end position="256"/>
    </location>
</feature>
<protein>
    <submittedName>
        <fullName evidence="3">G12721 protein</fullName>
    </submittedName>
</protein>
<feature type="domain" description="Methyltransferase type 11" evidence="2">
    <location>
        <begin position="79"/>
        <end position="176"/>
    </location>
</feature>
<feature type="signal peptide" evidence="1">
    <location>
        <begin position="1"/>
        <end position="31"/>
    </location>
</feature>
<dbReference type="PANTHER" id="PTHR42912">
    <property type="entry name" value="METHYLTRANSFERASE"/>
    <property type="match status" value="1"/>
</dbReference>
<dbReference type="InterPro" id="IPR006311">
    <property type="entry name" value="TAT_signal"/>
</dbReference>
<dbReference type="Gene3D" id="3.40.50.150">
    <property type="entry name" value="Vaccinia Virus protein VP39"/>
    <property type="match status" value="1"/>
</dbReference>
<evidence type="ECO:0000256" key="1">
    <source>
        <dbReference type="SAM" id="SignalP"/>
    </source>
</evidence>
<evidence type="ECO:0000259" key="2">
    <source>
        <dbReference type="Pfam" id="PF08241"/>
    </source>
</evidence>
<sequence length="256" mass="27463">MNLTRRRLLLKGSLTAAAAAVALPFPVTAHAQSAVQRTQQEYDGYAESYDALDSSIAADALGFPELRRQLLAQASGQVLELAVGTGLNLPLYDGSAVQSLSAVDISSGMLWQAQRRAHTLQTNFPVDFQQGDVAALPYPDSSFDAVVDTFSLCVFPEPLSALREAARVLRPGGKLLLLEHQRSSFAPLAWYQDVTATAVAATGKGCYWNQDVKALTEEAGLRIASRTDSLGGLITLLVAEKNKAVRDSRQMSDPQG</sequence>
<dbReference type="PROSITE" id="PS51318">
    <property type="entry name" value="TAT"/>
    <property type="match status" value="1"/>
</dbReference>
<keyword evidence="1" id="KW-0732">Signal</keyword>
<name>A0ABP1GGK1_9CHLO</name>
<organism evidence="3 4">
    <name type="scientific">Coccomyxa viridis</name>
    <dbReference type="NCBI Taxonomy" id="1274662"/>
    <lineage>
        <taxon>Eukaryota</taxon>
        <taxon>Viridiplantae</taxon>
        <taxon>Chlorophyta</taxon>
        <taxon>core chlorophytes</taxon>
        <taxon>Trebouxiophyceae</taxon>
        <taxon>Trebouxiophyceae incertae sedis</taxon>
        <taxon>Coccomyxaceae</taxon>
        <taxon>Coccomyxa</taxon>
    </lineage>
</organism>
<dbReference type="EMBL" id="CAXHTA020000020">
    <property type="protein sequence ID" value="CAL5229403.1"/>
    <property type="molecule type" value="Genomic_DNA"/>
</dbReference>